<sequence>MLSNKDKNYIIKYQGSQTQDFHNYLTSPEIRDNILSPILMEISDLLNLDNLNKFRLAAFDDQVLHFLLKDLNEQKELPNKINHIIYYCLAKSKELILDVNYLFFEALVSMYPLSKSKFYPQPNEPVLSWVNKKFESLVKHSTPQKSQAFYDAYLLAGVTMSDNTATQIKKLEAAILDGEECLRQVEEDKLNNKNPHMAFIFDHGISSIQNNINHWRKLLKVVDDTLFC</sequence>
<accession>A0A6J5S5U2</accession>
<dbReference type="EMBL" id="LR797063">
    <property type="protein sequence ID" value="CAB4184876.1"/>
    <property type="molecule type" value="Genomic_DNA"/>
</dbReference>
<dbReference type="EMBL" id="LR797335">
    <property type="protein sequence ID" value="CAB4203884.1"/>
    <property type="molecule type" value="Genomic_DNA"/>
</dbReference>
<name>A0A6J5S5U2_9CAUD</name>
<evidence type="ECO:0000313" key="1">
    <source>
        <dbReference type="EMBL" id="CAB4184876.1"/>
    </source>
</evidence>
<protein>
    <submittedName>
        <fullName evidence="2">Uncharacterized protein</fullName>
    </submittedName>
</protein>
<reference evidence="2" key="1">
    <citation type="submission" date="2020-05" db="EMBL/GenBank/DDBJ databases">
        <authorList>
            <person name="Chiriac C."/>
            <person name="Salcher M."/>
            <person name="Ghai R."/>
            <person name="Kavagutti S V."/>
        </authorList>
    </citation>
    <scope>NUCLEOTIDE SEQUENCE</scope>
</reference>
<proteinExistence type="predicted"/>
<dbReference type="EMBL" id="LR797425">
    <property type="protein sequence ID" value="CAB4215452.1"/>
    <property type="molecule type" value="Genomic_DNA"/>
</dbReference>
<evidence type="ECO:0000313" key="3">
    <source>
        <dbReference type="EMBL" id="CAB4215452.1"/>
    </source>
</evidence>
<evidence type="ECO:0000313" key="2">
    <source>
        <dbReference type="EMBL" id="CAB4203884.1"/>
    </source>
</evidence>
<gene>
    <name evidence="1" type="ORF">UFOVP1112_41</name>
    <name evidence="2" type="ORF">UFOVP1385_14</name>
    <name evidence="3" type="ORF">UFOVP1478_28</name>
</gene>
<organism evidence="2">
    <name type="scientific">uncultured Caudovirales phage</name>
    <dbReference type="NCBI Taxonomy" id="2100421"/>
    <lineage>
        <taxon>Viruses</taxon>
        <taxon>Duplodnaviria</taxon>
        <taxon>Heunggongvirae</taxon>
        <taxon>Uroviricota</taxon>
        <taxon>Caudoviricetes</taxon>
        <taxon>Peduoviridae</taxon>
        <taxon>Maltschvirus</taxon>
        <taxon>Maltschvirus maltsch</taxon>
    </lineage>
</organism>